<dbReference type="EMBL" id="ML208380">
    <property type="protein sequence ID" value="TFK67256.1"/>
    <property type="molecule type" value="Genomic_DNA"/>
</dbReference>
<sequence length="342" mass="36388">MAAVTKLNNLLGIKVPIISAPMTFSSTTEMAAAVASAGGFGFLGAGFDNPAQLTKTLQSVRSILNTPSNEPIPTGFGFIGWILDKTESSPEPCIPAVLAQRPKAIWFAFGDNLGKYIAQVREYDLKREHKTRVFVMVASVEQALRAANEWGADVIVAQGFEAGGHGGVKAPPLRVLLQAVLEVLPNGPPVVAAGGIATGADIASLLLTGAAGVVVGTRLLCTEESSYDDTLKQALIEAGHTATEKSRAYDEVFRTAYWPEDVDGRAIANKILDDVKDGLSLEERLKRYDESKESGKAERRVIWAGAGAGYLTKVEKTKDVVAALYEEASRLLQSAPSVLPAY</sequence>
<dbReference type="Proteomes" id="UP000308600">
    <property type="component" value="Unassembled WGS sequence"/>
</dbReference>
<reference evidence="1 2" key="1">
    <citation type="journal article" date="2019" name="Nat. Ecol. Evol.">
        <title>Megaphylogeny resolves global patterns of mushroom evolution.</title>
        <authorList>
            <person name="Varga T."/>
            <person name="Krizsan K."/>
            <person name="Foldi C."/>
            <person name="Dima B."/>
            <person name="Sanchez-Garcia M."/>
            <person name="Sanchez-Ramirez S."/>
            <person name="Szollosi G.J."/>
            <person name="Szarkandi J.G."/>
            <person name="Papp V."/>
            <person name="Albert L."/>
            <person name="Andreopoulos W."/>
            <person name="Angelini C."/>
            <person name="Antonin V."/>
            <person name="Barry K.W."/>
            <person name="Bougher N.L."/>
            <person name="Buchanan P."/>
            <person name="Buyck B."/>
            <person name="Bense V."/>
            <person name="Catcheside P."/>
            <person name="Chovatia M."/>
            <person name="Cooper J."/>
            <person name="Damon W."/>
            <person name="Desjardin D."/>
            <person name="Finy P."/>
            <person name="Geml J."/>
            <person name="Haridas S."/>
            <person name="Hughes K."/>
            <person name="Justo A."/>
            <person name="Karasinski D."/>
            <person name="Kautmanova I."/>
            <person name="Kiss B."/>
            <person name="Kocsube S."/>
            <person name="Kotiranta H."/>
            <person name="LaButti K.M."/>
            <person name="Lechner B.E."/>
            <person name="Liimatainen K."/>
            <person name="Lipzen A."/>
            <person name="Lukacs Z."/>
            <person name="Mihaltcheva S."/>
            <person name="Morgado L.N."/>
            <person name="Niskanen T."/>
            <person name="Noordeloos M.E."/>
            <person name="Ohm R.A."/>
            <person name="Ortiz-Santana B."/>
            <person name="Ovrebo C."/>
            <person name="Racz N."/>
            <person name="Riley R."/>
            <person name="Savchenko A."/>
            <person name="Shiryaev A."/>
            <person name="Soop K."/>
            <person name="Spirin V."/>
            <person name="Szebenyi C."/>
            <person name="Tomsovsky M."/>
            <person name="Tulloss R.E."/>
            <person name="Uehling J."/>
            <person name="Grigoriev I.V."/>
            <person name="Vagvolgyi C."/>
            <person name="Papp T."/>
            <person name="Martin F.M."/>
            <person name="Miettinen O."/>
            <person name="Hibbett D.S."/>
            <person name="Nagy L.G."/>
        </authorList>
    </citation>
    <scope>NUCLEOTIDE SEQUENCE [LARGE SCALE GENOMIC DNA]</scope>
    <source>
        <strain evidence="1 2">NL-1719</strain>
    </source>
</reference>
<keyword evidence="1" id="KW-0223">Dioxygenase</keyword>
<accession>A0ACD3AP00</accession>
<gene>
    <name evidence="1" type="ORF">BDN72DRAFT_843282</name>
</gene>
<organism evidence="1 2">
    <name type="scientific">Pluteus cervinus</name>
    <dbReference type="NCBI Taxonomy" id="181527"/>
    <lineage>
        <taxon>Eukaryota</taxon>
        <taxon>Fungi</taxon>
        <taxon>Dikarya</taxon>
        <taxon>Basidiomycota</taxon>
        <taxon>Agaricomycotina</taxon>
        <taxon>Agaricomycetes</taxon>
        <taxon>Agaricomycetidae</taxon>
        <taxon>Agaricales</taxon>
        <taxon>Pluteineae</taxon>
        <taxon>Pluteaceae</taxon>
        <taxon>Pluteus</taxon>
    </lineage>
</organism>
<keyword evidence="2" id="KW-1185">Reference proteome</keyword>
<evidence type="ECO:0000313" key="1">
    <source>
        <dbReference type="EMBL" id="TFK67256.1"/>
    </source>
</evidence>
<protein>
    <submittedName>
        <fullName evidence="1">2-nitropropane dioxygenase</fullName>
    </submittedName>
</protein>
<name>A0ACD3AP00_9AGAR</name>
<proteinExistence type="predicted"/>
<evidence type="ECO:0000313" key="2">
    <source>
        <dbReference type="Proteomes" id="UP000308600"/>
    </source>
</evidence>
<keyword evidence="1" id="KW-0560">Oxidoreductase</keyword>